<dbReference type="GO" id="GO:0004527">
    <property type="term" value="F:exonuclease activity"/>
    <property type="evidence" value="ECO:0007669"/>
    <property type="project" value="UniProtKB-KW"/>
</dbReference>
<feature type="region of interest" description="Disordered" evidence="8">
    <location>
        <begin position="39"/>
        <end position="107"/>
    </location>
</feature>
<dbReference type="Gene3D" id="3.30.420.10">
    <property type="entry name" value="Ribonuclease H-like superfamily/Ribonuclease H"/>
    <property type="match status" value="1"/>
</dbReference>
<dbReference type="SMART" id="SM00479">
    <property type="entry name" value="EXOIII"/>
    <property type="match status" value="1"/>
</dbReference>
<dbReference type="InterPro" id="IPR012337">
    <property type="entry name" value="RNaseH-like_sf"/>
</dbReference>
<feature type="compositionally biased region" description="Polar residues" evidence="8">
    <location>
        <begin position="60"/>
        <end position="95"/>
    </location>
</feature>
<dbReference type="GO" id="GO:0008270">
    <property type="term" value="F:zinc ion binding"/>
    <property type="evidence" value="ECO:0007669"/>
    <property type="project" value="UniProtKB-KW"/>
</dbReference>
<keyword evidence="3" id="KW-0540">Nuclease</keyword>
<keyword evidence="7" id="KW-0863">Zinc-finger</keyword>
<dbReference type="InterPro" id="IPR031736">
    <property type="entry name" value="REXO1-like_dom"/>
</dbReference>
<keyword evidence="7" id="KW-0479">Metal-binding</keyword>
<evidence type="ECO:0000256" key="1">
    <source>
        <dbReference type="ARBA" id="ARBA00004123"/>
    </source>
</evidence>
<keyword evidence="5" id="KW-0269">Exonuclease</keyword>
<dbReference type="InterPro" id="IPR047021">
    <property type="entry name" value="REXO1/3/4-like"/>
</dbReference>
<feature type="compositionally biased region" description="Polar residues" evidence="8">
    <location>
        <begin position="316"/>
        <end position="328"/>
    </location>
</feature>
<evidence type="ECO:0000256" key="3">
    <source>
        <dbReference type="ARBA" id="ARBA00022722"/>
    </source>
</evidence>
<dbReference type="OrthoDB" id="6482108at2759"/>
<evidence type="ECO:0000256" key="2">
    <source>
        <dbReference type="ARBA" id="ARBA00006357"/>
    </source>
</evidence>
<dbReference type="SUPFAM" id="SSF53098">
    <property type="entry name" value="Ribonuclease H-like"/>
    <property type="match status" value="1"/>
</dbReference>
<evidence type="ECO:0000256" key="5">
    <source>
        <dbReference type="ARBA" id="ARBA00022839"/>
    </source>
</evidence>
<keyword evidence="4" id="KW-0378">Hydrolase</keyword>
<reference evidence="10" key="1">
    <citation type="submission" date="2020-11" db="EMBL/GenBank/DDBJ databases">
        <authorList>
            <person name="Tran Van P."/>
        </authorList>
    </citation>
    <scope>NUCLEOTIDE SEQUENCE</scope>
</reference>
<evidence type="ECO:0000256" key="4">
    <source>
        <dbReference type="ARBA" id="ARBA00022801"/>
    </source>
</evidence>
<feature type="domain" description="C3H1-type" evidence="9">
    <location>
        <begin position="7"/>
        <end position="33"/>
    </location>
</feature>
<keyword evidence="6" id="KW-0539">Nucleus</keyword>
<feature type="zinc finger region" description="C3H1-type" evidence="7">
    <location>
        <begin position="7"/>
        <end position="33"/>
    </location>
</feature>
<dbReference type="InterPro" id="IPR034922">
    <property type="entry name" value="REX1-like_exo"/>
</dbReference>
<accession>A0A7R9PTM3</accession>
<evidence type="ECO:0000259" key="9">
    <source>
        <dbReference type="PROSITE" id="PS50103"/>
    </source>
</evidence>
<proteinExistence type="inferred from homology"/>
<dbReference type="InterPro" id="IPR036397">
    <property type="entry name" value="RNaseH_sf"/>
</dbReference>
<feature type="region of interest" description="Disordered" evidence="8">
    <location>
        <begin position="307"/>
        <end position="329"/>
    </location>
</feature>
<organism evidence="10">
    <name type="scientific">Medioppia subpectinata</name>
    <dbReference type="NCBI Taxonomy" id="1979941"/>
    <lineage>
        <taxon>Eukaryota</taxon>
        <taxon>Metazoa</taxon>
        <taxon>Ecdysozoa</taxon>
        <taxon>Arthropoda</taxon>
        <taxon>Chelicerata</taxon>
        <taxon>Arachnida</taxon>
        <taxon>Acari</taxon>
        <taxon>Acariformes</taxon>
        <taxon>Sarcoptiformes</taxon>
        <taxon>Oribatida</taxon>
        <taxon>Brachypylina</taxon>
        <taxon>Oppioidea</taxon>
        <taxon>Oppiidae</taxon>
        <taxon>Medioppia</taxon>
    </lineage>
</organism>
<evidence type="ECO:0000256" key="7">
    <source>
        <dbReference type="PROSITE-ProRule" id="PRU00723"/>
    </source>
</evidence>
<evidence type="ECO:0000256" key="6">
    <source>
        <dbReference type="ARBA" id="ARBA00023242"/>
    </source>
</evidence>
<dbReference type="EMBL" id="OC854749">
    <property type="protein sequence ID" value="CAD7620237.1"/>
    <property type="molecule type" value="Genomic_DNA"/>
</dbReference>
<feature type="compositionally biased region" description="Low complexity" evidence="8">
    <location>
        <begin position="133"/>
        <end position="143"/>
    </location>
</feature>
<evidence type="ECO:0000313" key="10">
    <source>
        <dbReference type="EMBL" id="CAD7620237.1"/>
    </source>
</evidence>
<feature type="compositionally biased region" description="Basic and acidic residues" evidence="8">
    <location>
        <begin position="153"/>
        <end position="168"/>
    </location>
</feature>
<dbReference type="PROSITE" id="PS50103">
    <property type="entry name" value="ZF_C3H1"/>
    <property type="match status" value="1"/>
</dbReference>
<gene>
    <name evidence="10" type="ORF">OSB1V03_LOCUS731</name>
</gene>
<dbReference type="PANTHER" id="PTHR12801">
    <property type="entry name" value="RNA EXONUCLEASE REXO1 / RECO3 FAMILY MEMBER-RELATED"/>
    <property type="match status" value="1"/>
</dbReference>
<dbReference type="FunFam" id="3.30.420.10:FF:000019">
    <property type="entry name" value="RNA exonuclease NEF-sp"/>
    <property type="match status" value="1"/>
</dbReference>
<keyword evidence="11" id="KW-1185">Reference proteome</keyword>
<sequence length="779" mass="87861">MLPTNGYFRDILCPFLRTGLCERTHCHYRHDPRYEVLANKSKNGRNPSTVSSVPDYVPTPVSQLKSTYNLSTDPKSNSQKTNDKTISTKGHNIYQNIPEYKPTPISQLKKHNIGNYSTSEDTTGLKSTIATYSPSVSSSDESSTNGKHKKSHIKADNKSKASKTETKTKPKVSKNVDKLSNNQKLDKSEPKPKKKKFLEPPVEMDSESGDDLIESLNKISSNRKMSFDEIIGATNDAYDSGKGKVRIAHQNIHNVATKTEKKGLRQTPSQVMEKRFAIQSNKDEAVVNNNIKNIDNSAQKEIKGRIAHRPKPSAAVTDTKSGSETIGNSGVIGKKRVAHQPSVAKRPVLIGGLGNKLSLKIRQNCLNKFIDEYLTFQTEEESFKRGLSSEKSVYDRSKTEQIYRVLSVHEVKKIRTESDGQKKDSNAKNMTAEEMKKIGNRLVSHEAILNGKISGTFSVEKRQHSLTVDELTETQLYQMLEKYVMKESQLVDYGYPRPDPQKRGSAVLPKLKAEKIRNNYETTVRSCSRCQKTYTVDDNDMPTRKEVCVYHFGRIWTERYNKSIERKYSCCKNDIGSGGCSSNAYHIADGCDRPDYCDDYVRTLPKKPPPASGYYGIYGLDCEMCYTTHGLELTRVTVVTANQTPIYETFVKPSHPILDYNSKFSGIKEADLKRVTTTLSDVQNKLQSLFNDKTILIGHSLDSDLKALKLIHNTVVDTAQVFPHKRGLPYKRALRTITAEVLKKIIQDDVDGHDSREDATAALKLMLWKVQEDLKKYKR</sequence>
<feature type="region of interest" description="Disordered" evidence="8">
    <location>
        <begin position="132"/>
        <end position="210"/>
    </location>
</feature>
<evidence type="ECO:0000313" key="11">
    <source>
        <dbReference type="Proteomes" id="UP000759131"/>
    </source>
</evidence>
<dbReference type="Pfam" id="PF15870">
    <property type="entry name" value="EloA-BP1"/>
    <property type="match status" value="1"/>
</dbReference>
<comment type="subcellular location">
    <subcellularLocation>
        <location evidence="1">Nucleus</location>
    </subcellularLocation>
</comment>
<dbReference type="Proteomes" id="UP000759131">
    <property type="component" value="Unassembled WGS sequence"/>
</dbReference>
<name>A0A7R9PTM3_9ACAR</name>
<dbReference type="InterPro" id="IPR013520">
    <property type="entry name" value="Ribonucl_H"/>
</dbReference>
<dbReference type="AlphaFoldDB" id="A0A7R9PTM3"/>
<dbReference type="CDD" id="cd06145">
    <property type="entry name" value="REX1_like"/>
    <property type="match status" value="1"/>
</dbReference>
<dbReference type="PANTHER" id="PTHR12801:SF115">
    <property type="entry name" value="FI18136P1-RELATED"/>
    <property type="match status" value="1"/>
</dbReference>
<evidence type="ECO:0000256" key="8">
    <source>
        <dbReference type="SAM" id="MobiDB-lite"/>
    </source>
</evidence>
<comment type="similarity">
    <text evidence="2">Belongs to the REXO1/REXO3 family.</text>
</comment>
<dbReference type="GO" id="GO:0003676">
    <property type="term" value="F:nucleic acid binding"/>
    <property type="evidence" value="ECO:0007669"/>
    <property type="project" value="InterPro"/>
</dbReference>
<dbReference type="EMBL" id="CAJPIZ010000174">
    <property type="protein sequence ID" value="CAG2100667.1"/>
    <property type="molecule type" value="Genomic_DNA"/>
</dbReference>
<feature type="compositionally biased region" description="Polar residues" evidence="8">
    <location>
        <begin position="40"/>
        <end position="52"/>
    </location>
</feature>
<dbReference type="InterPro" id="IPR000571">
    <property type="entry name" value="Znf_CCCH"/>
</dbReference>
<dbReference type="GO" id="GO:0005634">
    <property type="term" value="C:nucleus"/>
    <property type="evidence" value="ECO:0007669"/>
    <property type="project" value="UniProtKB-SubCell"/>
</dbReference>
<protein>
    <recommendedName>
        <fullName evidence="9">C3H1-type domain-containing protein</fullName>
    </recommendedName>
</protein>
<keyword evidence="7" id="KW-0862">Zinc</keyword>